<evidence type="ECO:0000313" key="1">
    <source>
        <dbReference type="EMBL" id="MEQ2229445.1"/>
    </source>
</evidence>
<dbReference type="SUPFAM" id="SSF50729">
    <property type="entry name" value="PH domain-like"/>
    <property type="match status" value="1"/>
</dbReference>
<accession>A0ABV0TAM7</accession>
<dbReference type="InterPro" id="IPR037746">
    <property type="entry name" value="Dok-7"/>
</dbReference>
<sequence length="77" mass="8610">MTDTVVAEGQVKFRDGKKWKTRWVVLQKPSPVADCLTLLVCKDKKKGKSSGHKERLNVTLEVYSAADQSLKISLSSF</sequence>
<dbReference type="InterPro" id="IPR011993">
    <property type="entry name" value="PH-like_dom_sf"/>
</dbReference>
<dbReference type="Gene3D" id="2.30.29.30">
    <property type="entry name" value="Pleckstrin-homology domain (PH domain)/Phosphotyrosine-binding domain (PTB)"/>
    <property type="match status" value="1"/>
</dbReference>
<proteinExistence type="predicted"/>
<comment type="caution">
    <text evidence="1">The sequence shown here is derived from an EMBL/GenBank/DDBJ whole genome shotgun (WGS) entry which is preliminary data.</text>
</comment>
<dbReference type="EMBL" id="JAHRIQ010025021">
    <property type="protein sequence ID" value="MEQ2229445.1"/>
    <property type="molecule type" value="Genomic_DNA"/>
</dbReference>
<dbReference type="PANTHER" id="PTHR21636">
    <property type="entry name" value="PROTEIN DOK-7"/>
    <property type="match status" value="1"/>
</dbReference>
<dbReference type="PANTHER" id="PTHR21636:SF2">
    <property type="entry name" value="PROTEIN DOK-7"/>
    <property type="match status" value="1"/>
</dbReference>
<gene>
    <name evidence="1" type="primary">DOK7</name>
    <name evidence="1" type="ORF">ILYODFUR_018830</name>
</gene>
<keyword evidence="2" id="KW-1185">Reference proteome</keyword>
<name>A0ABV0TAM7_9TELE</name>
<protein>
    <submittedName>
        <fullName evidence="1">Protein Dok-7</fullName>
    </submittedName>
</protein>
<dbReference type="Proteomes" id="UP001482620">
    <property type="component" value="Unassembled WGS sequence"/>
</dbReference>
<evidence type="ECO:0000313" key="2">
    <source>
        <dbReference type="Proteomes" id="UP001482620"/>
    </source>
</evidence>
<reference evidence="1 2" key="1">
    <citation type="submission" date="2021-06" db="EMBL/GenBank/DDBJ databases">
        <authorList>
            <person name="Palmer J.M."/>
        </authorList>
    </citation>
    <scope>NUCLEOTIDE SEQUENCE [LARGE SCALE GENOMIC DNA]</scope>
    <source>
        <strain evidence="2">if_2019</strain>
        <tissue evidence="1">Muscle</tissue>
    </source>
</reference>
<organism evidence="1 2">
    <name type="scientific">Ilyodon furcidens</name>
    <name type="common">goldbreast splitfin</name>
    <dbReference type="NCBI Taxonomy" id="33524"/>
    <lineage>
        <taxon>Eukaryota</taxon>
        <taxon>Metazoa</taxon>
        <taxon>Chordata</taxon>
        <taxon>Craniata</taxon>
        <taxon>Vertebrata</taxon>
        <taxon>Euteleostomi</taxon>
        <taxon>Actinopterygii</taxon>
        <taxon>Neopterygii</taxon>
        <taxon>Teleostei</taxon>
        <taxon>Neoteleostei</taxon>
        <taxon>Acanthomorphata</taxon>
        <taxon>Ovalentaria</taxon>
        <taxon>Atherinomorphae</taxon>
        <taxon>Cyprinodontiformes</taxon>
        <taxon>Goodeidae</taxon>
        <taxon>Ilyodon</taxon>
    </lineage>
</organism>